<organism evidence="8 9">
    <name type="scientific">Candidozyma auris</name>
    <name type="common">Yeast</name>
    <name type="synonym">Candida auris</name>
    <dbReference type="NCBI Taxonomy" id="498019"/>
    <lineage>
        <taxon>Eukaryota</taxon>
        <taxon>Fungi</taxon>
        <taxon>Dikarya</taxon>
        <taxon>Ascomycota</taxon>
        <taxon>Saccharomycotina</taxon>
        <taxon>Pichiomycetes</taxon>
        <taxon>Metschnikowiaceae</taxon>
        <taxon>Candidozyma</taxon>
    </lineage>
</organism>
<dbReference type="NCBIfam" id="TIGR00460">
    <property type="entry name" value="fmt"/>
    <property type="match status" value="1"/>
</dbReference>
<dbReference type="EC" id="2.1.2.9" evidence="2"/>
<dbReference type="GO" id="GO:0005739">
    <property type="term" value="C:mitochondrion"/>
    <property type="evidence" value="ECO:0007669"/>
    <property type="project" value="TreeGrafter"/>
</dbReference>
<dbReference type="PANTHER" id="PTHR11138:SF5">
    <property type="entry name" value="METHIONYL-TRNA FORMYLTRANSFERASE, MITOCHONDRIAL"/>
    <property type="match status" value="1"/>
</dbReference>
<evidence type="ECO:0000256" key="5">
    <source>
        <dbReference type="ARBA" id="ARBA00022917"/>
    </source>
</evidence>
<reference evidence="9" key="1">
    <citation type="journal article" date="2015" name="BMC Genomics">
        <title>Draft genome of a commonly misdiagnosed multidrug resistant pathogen Candida auris.</title>
        <authorList>
            <person name="Chatterjee S."/>
            <person name="Alampalli S.V."/>
            <person name="Nageshan R.K."/>
            <person name="Chettiar S.T."/>
            <person name="Joshi S."/>
            <person name="Tatu U.S."/>
        </authorList>
    </citation>
    <scope>NUCLEOTIDE SEQUENCE [LARGE SCALE GENOMIC DNA]</scope>
    <source>
        <strain evidence="9">6684</strain>
    </source>
</reference>
<evidence type="ECO:0000259" key="6">
    <source>
        <dbReference type="Pfam" id="PF00551"/>
    </source>
</evidence>
<dbReference type="AlphaFoldDB" id="A0A0L0P3T1"/>
<dbReference type="VEuPathDB" id="FungiDB:QG37_01885"/>
<dbReference type="VEuPathDB" id="FungiDB:CJJ07_000853"/>
<dbReference type="InterPro" id="IPR002376">
    <property type="entry name" value="Formyl_transf_N"/>
</dbReference>
<dbReference type="Gene3D" id="3.40.50.12230">
    <property type="match status" value="1"/>
</dbReference>
<evidence type="ECO:0000256" key="3">
    <source>
        <dbReference type="ARBA" id="ARBA00014185"/>
    </source>
</evidence>
<keyword evidence="4" id="KW-0808">Transferase</keyword>
<dbReference type="Pfam" id="PF00551">
    <property type="entry name" value="Formyl_trans_N"/>
    <property type="match status" value="1"/>
</dbReference>
<dbReference type="Pfam" id="PF02911">
    <property type="entry name" value="Formyl_trans_C"/>
    <property type="match status" value="1"/>
</dbReference>
<dbReference type="VEuPathDB" id="FungiDB:B9J08_003353"/>
<gene>
    <name evidence="8" type="ORF">QG37_01885</name>
</gene>
<proteinExistence type="inferred from homology"/>
<dbReference type="InterPro" id="IPR041711">
    <property type="entry name" value="Met-tRNA-FMT_N"/>
</dbReference>
<dbReference type="InterPro" id="IPR036477">
    <property type="entry name" value="Formyl_transf_N_sf"/>
</dbReference>
<dbReference type="VEuPathDB" id="FungiDB:CJI97_003428"/>
<evidence type="ECO:0000313" key="8">
    <source>
        <dbReference type="EMBL" id="KNE01012.1"/>
    </source>
</evidence>
<comment type="similarity">
    <text evidence="1">Belongs to the Fmt family.</text>
</comment>
<evidence type="ECO:0000256" key="1">
    <source>
        <dbReference type="ARBA" id="ARBA00010699"/>
    </source>
</evidence>
<dbReference type="InterPro" id="IPR005794">
    <property type="entry name" value="Fmt"/>
</dbReference>
<evidence type="ECO:0000256" key="4">
    <source>
        <dbReference type="ARBA" id="ARBA00022679"/>
    </source>
</evidence>
<keyword evidence="5" id="KW-0648">Protein biosynthesis</keyword>
<comment type="caution">
    <text evidence="8">The sequence shown here is derived from an EMBL/GenBank/DDBJ whole genome shotgun (WGS) entry which is preliminary data.</text>
</comment>
<dbReference type="CDD" id="cd08646">
    <property type="entry name" value="FMT_core_Met-tRNA-FMT_N"/>
    <property type="match status" value="1"/>
</dbReference>
<sequence>MTIERALRIAFFGSDKFSRQSLHRLRELRHQQPSLISSLTVVTRSIKPTGRNLKNFVDVPIGEYAQQHQLPVLRADSLEEILRLLNHESFDLAVAVSYGKLIPGAFISSLKYGGINVHPSLLPMYRGSSPIQYALKDDLKETGVSLQTLHPSKFDHGTVILQSEPIPISEDDNFDSLAERLGVVGANLLASAIVDGSFIEPIKPIQTLYKPSLAPKIRSSESQIKWSLLSARQIKRLNDALGPLYTYKKVDIKKKRQNVHELHKVILDKISISDSFDNLREPGEFIHDTDTNSLVIKTLDGAVKVQKLKFQYCGEEDSKTFTQRLTKRAGPTPNIFVYSPPHH</sequence>
<accession>A0A0L0P3T1</accession>
<protein>
    <recommendedName>
        <fullName evidence="3">Methionyl-tRNA formyltransferase, mitochondrial</fullName>
        <ecNumber evidence="2">2.1.2.9</ecNumber>
    </recommendedName>
</protein>
<evidence type="ECO:0000313" key="9">
    <source>
        <dbReference type="Proteomes" id="UP000037122"/>
    </source>
</evidence>
<dbReference type="VEuPathDB" id="FungiDB:CJJ09_000752"/>
<feature type="domain" description="Formyl transferase C-terminal" evidence="7">
    <location>
        <begin position="216"/>
        <end position="323"/>
    </location>
</feature>
<dbReference type="VEuPathDB" id="FungiDB:CJI96_0001890"/>
<dbReference type="GO" id="GO:0004479">
    <property type="term" value="F:methionyl-tRNA formyltransferase activity"/>
    <property type="evidence" value="ECO:0007669"/>
    <property type="project" value="UniProtKB-EC"/>
</dbReference>
<dbReference type="PANTHER" id="PTHR11138">
    <property type="entry name" value="METHIONYL-TRNA FORMYLTRANSFERASE"/>
    <property type="match status" value="1"/>
</dbReference>
<evidence type="ECO:0000259" key="7">
    <source>
        <dbReference type="Pfam" id="PF02911"/>
    </source>
</evidence>
<dbReference type="Proteomes" id="UP000037122">
    <property type="component" value="Unassembled WGS sequence"/>
</dbReference>
<name>A0A0L0P3T1_CANAR</name>
<evidence type="ECO:0000256" key="2">
    <source>
        <dbReference type="ARBA" id="ARBA00012261"/>
    </source>
</evidence>
<dbReference type="SUPFAM" id="SSF53328">
    <property type="entry name" value="Formyltransferase"/>
    <property type="match status" value="1"/>
</dbReference>
<dbReference type="EMBL" id="LGST01000016">
    <property type="protein sequence ID" value="KNE01012.1"/>
    <property type="molecule type" value="Genomic_DNA"/>
</dbReference>
<dbReference type="InterPro" id="IPR005793">
    <property type="entry name" value="Formyl_trans_C"/>
</dbReference>
<feature type="domain" description="Formyl transferase N-terminal" evidence="6">
    <location>
        <begin position="8"/>
        <end position="192"/>
    </location>
</feature>